<reference evidence="1" key="1">
    <citation type="journal article" date="2014" name="Int. J. Syst. Evol. Microbiol.">
        <title>Complete genome sequence of Corynebacterium casei LMG S-19264T (=DSM 44701T), isolated from a smear-ripened cheese.</title>
        <authorList>
            <consortium name="US DOE Joint Genome Institute (JGI-PGF)"/>
            <person name="Walter F."/>
            <person name="Albersmeier A."/>
            <person name="Kalinowski J."/>
            <person name="Ruckert C."/>
        </authorList>
    </citation>
    <scope>NUCLEOTIDE SEQUENCE</scope>
    <source>
        <strain evidence="1">KCTC 23714</strain>
    </source>
</reference>
<evidence type="ECO:0000313" key="1">
    <source>
        <dbReference type="EMBL" id="GGW21087.1"/>
    </source>
</evidence>
<reference evidence="1" key="2">
    <citation type="submission" date="2020-09" db="EMBL/GenBank/DDBJ databases">
        <authorList>
            <person name="Sun Q."/>
            <person name="Kim S."/>
        </authorList>
    </citation>
    <scope>NUCLEOTIDE SEQUENCE</scope>
    <source>
        <strain evidence="1">KCTC 23714</strain>
    </source>
</reference>
<dbReference type="Proteomes" id="UP000628984">
    <property type="component" value="Unassembled WGS sequence"/>
</dbReference>
<evidence type="ECO:0000313" key="2">
    <source>
        <dbReference type="Proteomes" id="UP000628984"/>
    </source>
</evidence>
<gene>
    <name evidence="1" type="ORF">GCM10011452_00030</name>
</gene>
<organism evidence="1 2">
    <name type="scientific">Gemmobacter lanyuensis</name>
    <dbReference type="NCBI Taxonomy" id="1054497"/>
    <lineage>
        <taxon>Bacteria</taxon>
        <taxon>Pseudomonadati</taxon>
        <taxon>Pseudomonadota</taxon>
        <taxon>Alphaproteobacteria</taxon>
        <taxon>Rhodobacterales</taxon>
        <taxon>Paracoccaceae</taxon>
        <taxon>Gemmobacter</taxon>
    </lineage>
</organism>
<protein>
    <submittedName>
        <fullName evidence="1">Uncharacterized protein</fullName>
    </submittedName>
</protein>
<keyword evidence="2" id="KW-1185">Reference proteome</keyword>
<sequence length="119" mass="11986">MPRVTIACPVDLRADANQLARCIGLGPDDDQTYGEPVWKDAAGNAYAVASAMVGEGFAGAATSPLSEPACGCDLAAAARAQAKIRVGGAADPAALVAVFSDDARAGLSELGVSQHMQEL</sequence>
<accession>A0A918IL22</accession>
<dbReference type="EMBL" id="BMYQ01000001">
    <property type="protein sequence ID" value="GGW21087.1"/>
    <property type="molecule type" value="Genomic_DNA"/>
</dbReference>
<proteinExistence type="predicted"/>
<comment type="caution">
    <text evidence="1">The sequence shown here is derived from an EMBL/GenBank/DDBJ whole genome shotgun (WGS) entry which is preliminary data.</text>
</comment>
<dbReference type="RefSeq" id="WP_189631762.1">
    <property type="nucleotide sequence ID" value="NZ_BMYQ01000001.1"/>
</dbReference>
<dbReference type="AlphaFoldDB" id="A0A918IL22"/>
<name>A0A918IL22_9RHOB</name>